<evidence type="ECO:0000259" key="6">
    <source>
        <dbReference type="Pfam" id="PF14759"/>
    </source>
</evidence>
<dbReference type="InterPro" id="IPR050446">
    <property type="entry name" value="FAD-oxidoreductase/Apoptosis"/>
</dbReference>
<dbReference type="EMBL" id="JACBZS010000001">
    <property type="protein sequence ID" value="NYI71698.1"/>
    <property type="molecule type" value="Genomic_DNA"/>
</dbReference>
<dbReference type="GO" id="GO:0005737">
    <property type="term" value="C:cytoplasm"/>
    <property type="evidence" value="ECO:0007669"/>
    <property type="project" value="TreeGrafter"/>
</dbReference>
<evidence type="ECO:0000259" key="5">
    <source>
        <dbReference type="Pfam" id="PF07992"/>
    </source>
</evidence>
<evidence type="ECO:0000313" key="8">
    <source>
        <dbReference type="Proteomes" id="UP000527616"/>
    </source>
</evidence>
<gene>
    <name evidence="7" type="ORF">GGQ54_002258</name>
</gene>
<dbReference type="PANTHER" id="PTHR43557:SF2">
    <property type="entry name" value="RIESKE DOMAIN-CONTAINING PROTEIN-RELATED"/>
    <property type="match status" value="1"/>
</dbReference>
<evidence type="ECO:0000256" key="3">
    <source>
        <dbReference type="ARBA" id="ARBA00022827"/>
    </source>
</evidence>
<feature type="domain" description="FAD/NAD(P)-binding" evidence="5">
    <location>
        <begin position="10"/>
        <end position="307"/>
    </location>
</feature>
<keyword evidence="2" id="KW-0285">Flavoprotein</keyword>
<keyword evidence="8" id="KW-1185">Reference proteome</keyword>
<dbReference type="InterPro" id="IPR023753">
    <property type="entry name" value="FAD/NAD-binding_dom"/>
</dbReference>
<organism evidence="7 8">
    <name type="scientific">Naumannella cuiyingiana</name>
    <dbReference type="NCBI Taxonomy" id="1347891"/>
    <lineage>
        <taxon>Bacteria</taxon>
        <taxon>Bacillati</taxon>
        <taxon>Actinomycetota</taxon>
        <taxon>Actinomycetes</taxon>
        <taxon>Propionibacteriales</taxon>
        <taxon>Propionibacteriaceae</taxon>
        <taxon>Naumannella</taxon>
    </lineage>
</organism>
<keyword evidence="7" id="KW-0223">Dioxygenase</keyword>
<keyword evidence="4 7" id="KW-0560">Oxidoreductase</keyword>
<sequence>MSASNENTPRLVIVGGGLAGAKAAEAARADGDTGHVTLIGQEEELPYERPPLSKGYLQDNESRDDFTVHDRQWYVDNNITLHLNTRATAIDTGRHTVHTSGGDRISYDKLILATGSTPRRLDVPGADLDGVHYLRTVDDSTSLRAAIEGAEQVAIIGGGWIGLEVAAAARQAGKPVTVIVRDDLPLANVLGAQVASVFAELHREHGVDLRVDSEAAEILGRNGTASGVRLTDGHEVDADLVVIGIGAVPNLDLAEDAGITIDNGVLVDDSLRSSDADIHAVGDIANAPYPALDVRLRVEHWATALNQPPVAVAAALGQDARWTELPYFFSDQYDLGMEYLGYATGAELDQVVIRGDIEKREFIAYWLDAENKVRAGMNVNVWDVVDDAKALINSERPVDPAKLADPDVPFDQTYAR</sequence>
<name>A0A7Z0DAG9_9ACTN</name>
<keyword evidence="3" id="KW-0274">FAD</keyword>
<feature type="domain" description="Reductase C-terminal" evidence="6">
    <location>
        <begin position="327"/>
        <end position="410"/>
    </location>
</feature>
<evidence type="ECO:0000256" key="4">
    <source>
        <dbReference type="ARBA" id="ARBA00023002"/>
    </source>
</evidence>
<dbReference type="Proteomes" id="UP000527616">
    <property type="component" value="Unassembled WGS sequence"/>
</dbReference>
<dbReference type="GO" id="GO:0016651">
    <property type="term" value="F:oxidoreductase activity, acting on NAD(P)H"/>
    <property type="evidence" value="ECO:0007669"/>
    <property type="project" value="TreeGrafter"/>
</dbReference>
<evidence type="ECO:0000256" key="2">
    <source>
        <dbReference type="ARBA" id="ARBA00022630"/>
    </source>
</evidence>
<dbReference type="PRINTS" id="PR00368">
    <property type="entry name" value="FADPNR"/>
</dbReference>
<dbReference type="GO" id="GO:0008860">
    <property type="term" value="F:ferredoxin-NAD+ reductase activity"/>
    <property type="evidence" value="ECO:0007669"/>
    <property type="project" value="UniProtKB-EC"/>
</dbReference>
<dbReference type="RefSeq" id="WP_179445491.1">
    <property type="nucleotide sequence ID" value="NZ_JACBZS010000001.1"/>
</dbReference>
<dbReference type="AlphaFoldDB" id="A0A7Z0DAG9"/>
<dbReference type="Pfam" id="PF14759">
    <property type="entry name" value="Reductase_C"/>
    <property type="match status" value="1"/>
</dbReference>
<comment type="cofactor">
    <cofactor evidence="1">
        <name>FAD</name>
        <dbReference type="ChEBI" id="CHEBI:57692"/>
    </cofactor>
</comment>
<reference evidence="7 8" key="1">
    <citation type="submission" date="2020-07" db="EMBL/GenBank/DDBJ databases">
        <title>Sequencing the genomes of 1000 actinobacteria strains.</title>
        <authorList>
            <person name="Klenk H.-P."/>
        </authorList>
    </citation>
    <scope>NUCLEOTIDE SEQUENCE [LARGE SCALE GENOMIC DNA]</scope>
    <source>
        <strain evidence="7 8">DSM 103164</strain>
    </source>
</reference>
<dbReference type="PANTHER" id="PTHR43557">
    <property type="entry name" value="APOPTOSIS-INDUCING FACTOR 1"/>
    <property type="match status" value="1"/>
</dbReference>
<dbReference type="GO" id="GO:0051213">
    <property type="term" value="F:dioxygenase activity"/>
    <property type="evidence" value="ECO:0007669"/>
    <property type="project" value="UniProtKB-KW"/>
</dbReference>
<dbReference type="Pfam" id="PF07992">
    <property type="entry name" value="Pyr_redox_2"/>
    <property type="match status" value="1"/>
</dbReference>
<proteinExistence type="predicted"/>
<evidence type="ECO:0000313" key="7">
    <source>
        <dbReference type="EMBL" id="NYI71698.1"/>
    </source>
</evidence>
<dbReference type="SUPFAM" id="SSF51905">
    <property type="entry name" value="FAD/NAD(P)-binding domain"/>
    <property type="match status" value="2"/>
</dbReference>
<dbReference type="InterPro" id="IPR028202">
    <property type="entry name" value="Reductase_C"/>
</dbReference>
<comment type="caution">
    <text evidence="7">The sequence shown here is derived from an EMBL/GenBank/DDBJ whole genome shotgun (WGS) entry which is preliminary data.</text>
</comment>
<dbReference type="EC" id="1.18.1.3" evidence="7"/>
<dbReference type="Gene3D" id="3.30.390.30">
    <property type="match status" value="1"/>
</dbReference>
<dbReference type="InterPro" id="IPR016156">
    <property type="entry name" value="FAD/NAD-linked_Rdtase_dimer_sf"/>
</dbReference>
<evidence type="ECO:0000256" key="1">
    <source>
        <dbReference type="ARBA" id="ARBA00001974"/>
    </source>
</evidence>
<protein>
    <submittedName>
        <fullName evidence="7">3-phenylpropionate/trans-cinnamate dioxygenase ferredoxin reductase subunit</fullName>
        <ecNumber evidence="7">1.18.1.3</ecNumber>
    </submittedName>
</protein>
<dbReference type="InterPro" id="IPR036188">
    <property type="entry name" value="FAD/NAD-bd_sf"/>
</dbReference>
<dbReference type="Gene3D" id="3.50.50.60">
    <property type="entry name" value="FAD/NAD(P)-binding domain"/>
    <property type="match status" value="2"/>
</dbReference>
<dbReference type="PRINTS" id="PR00411">
    <property type="entry name" value="PNDRDTASEI"/>
</dbReference>
<accession>A0A7Z0DAG9</accession>
<dbReference type="SUPFAM" id="SSF55424">
    <property type="entry name" value="FAD/NAD-linked reductases, dimerisation (C-terminal) domain"/>
    <property type="match status" value="1"/>
</dbReference>